<keyword evidence="1" id="KW-0472">Membrane</keyword>
<dbReference type="RefSeq" id="WP_185787309.1">
    <property type="nucleotide sequence ID" value="NZ_JACLCP010000001.1"/>
</dbReference>
<protein>
    <submittedName>
        <fullName evidence="2">Uncharacterized protein</fullName>
    </submittedName>
</protein>
<gene>
    <name evidence="2" type="ORF">H7F21_00625</name>
</gene>
<organism evidence="2 3">
    <name type="scientific">Winogradskyella flava</name>
    <dbReference type="NCBI Taxonomy" id="1884876"/>
    <lineage>
        <taxon>Bacteria</taxon>
        <taxon>Pseudomonadati</taxon>
        <taxon>Bacteroidota</taxon>
        <taxon>Flavobacteriia</taxon>
        <taxon>Flavobacteriales</taxon>
        <taxon>Flavobacteriaceae</taxon>
        <taxon>Winogradskyella</taxon>
    </lineage>
</organism>
<dbReference type="EMBL" id="JACLCP010000001">
    <property type="protein sequence ID" value="MBC2843582.1"/>
    <property type="molecule type" value="Genomic_DNA"/>
</dbReference>
<dbReference type="AlphaFoldDB" id="A0A842IJW5"/>
<dbReference type="Proteomes" id="UP000533900">
    <property type="component" value="Unassembled WGS sequence"/>
</dbReference>
<keyword evidence="1" id="KW-1133">Transmembrane helix</keyword>
<proteinExistence type="predicted"/>
<accession>A0A842IJW5</accession>
<keyword evidence="1" id="KW-0812">Transmembrane</keyword>
<reference evidence="2" key="1">
    <citation type="submission" date="2020-08" db="EMBL/GenBank/DDBJ databases">
        <title>Winogradskyella ouciana sp. nov., isolated from the hadal seawater of the Mariana Trench.</title>
        <authorList>
            <person name="He X."/>
        </authorList>
    </citation>
    <scope>NUCLEOTIDE SEQUENCE [LARGE SCALE GENOMIC DNA]</scope>
    <source>
        <strain evidence="2">KCTC 52348</strain>
    </source>
</reference>
<keyword evidence="3" id="KW-1185">Reference proteome</keyword>
<evidence type="ECO:0000313" key="2">
    <source>
        <dbReference type="EMBL" id="MBC2843582.1"/>
    </source>
</evidence>
<name>A0A842IJW5_9FLAO</name>
<evidence type="ECO:0000256" key="1">
    <source>
        <dbReference type="SAM" id="Phobius"/>
    </source>
</evidence>
<feature type="transmembrane region" description="Helical" evidence="1">
    <location>
        <begin position="6"/>
        <end position="22"/>
    </location>
</feature>
<evidence type="ECO:0000313" key="3">
    <source>
        <dbReference type="Proteomes" id="UP000533900"/>
    </source>
</evidence>
<sequence length="59" mass="6832">MRNNILGGLVIFFVVVTCLLMIDDISNTKEEQIQYQNVETLDQQEEQQTDLAVLDEDEE</sequence>
<comment type="caution">
    <text evidence="2">The sequence shown here is derived from an EMBL/GenBank/DDBJ whole genome shotgun (WGS) entry which is preliminary data.</text>
</comment>